<dbReference type="InterPro" id="IPR011990">
    <property type="entry name" value="TPR-like_helical_dom_sf"/>
</dbReference>
<sequence>MGQAEAAHGGAADGRSDNTISGGIFFHAVIQGRDITVQLPPRITPALSGLPAPSAAFTGRDQEVDRLLRELAPDVSGTGAGRAAPVTAVSGLAGIGKTELAVQTAARARKKPGWFPGGVLFTDLSGYDPERSLSPERALEGLLRALGMTGDHIPNGLQDRQRLYRSVLAAYADNRQRILVVVDNARTAEQARPLLPTDGVTAALVTSRHTLDGLDARLHDLGVLGESASVALLDQALRRARGEGDTRVADDPEAATTIARLCAGLPLALRIVAALLAAAPARPGASLAAALRAGHTRLDKLSRPDRAVRAAFDLSYRLLDGNHARLFRLLPLNSGPDLSTEAAAHLAGTDPDRAEELLQHLADAHLVEPGQVWGRWRMHDLVRLFADEAGQARATDDGRDAAVDRLLDHYLTTAQAADTHLQTTPGLPLPDDFTDRDQALEWLDAERGNLVAAATAAPAHHAAATGLALALGTFLDLRRYANDWVDLSTVAVAVCREAGDRHNEKAALDALGRALLRAGRSGEAVDTFRACLALCRAAGDRHAEAMTLSNLGQALASLERFVEAVNVLSEAAGLFGEMGDSLGGARVLGILGPIQIELGGSERAVGYLTEAVAHWREVGDRHAESVTLDTLGLALVGAREFGEGVKAHADAVALFRECGDPHGEAHALNNLGAALIRMRRFDEAADSVLGAARLSKEIGYRRCEAMALANFGQLLLQKRSFDKAVTPLTTAAGLFRETGDRRSAASTLNLLGQALAEEGRFDEAADVGVQDASLCRELGDRHGEGIAWKNVGLSLCQVRRCDEAVEALSSAAALFRETGDRRREAEVRVQAGLARAAGGRPG</sequence>
<evidence type="ECO:0000313" key="1">
    <source>
        <dbReference type="EMBL" id="SOD62959.1"/>
    </source>
</evidence>
<dbReference type="PRINTS" id="PR00364">
    <property type="entry name" value="DISEASERSIST"/>
</dbReference>
<reference evidence="1 2" key="1">
    <citation type="submission" date="2017-09" db="EMBL/GenBank/DDBJ databases">
        <authorList>
            <person name="Ehlers B."/>
            <person name="Leendertz F.H."/>
        </authorList>
    </citation>
    <scope>NUCLEOTIDE SEQUENCE [LARGE SCALE GENOMIC DNA]</scope>
    <source>
        <strain evidence="1 2">CGMCC 4.7095</strain>
    </source>
</reference>
<dbReference type="PANTHER" id="PTHR47691:SF3">
    <property type="entry name" value="HTH-TYPE TRANSCRIPTIONAL REGULATOR RV0890C-RELATED"/>
    <property type="match status" value="1"/>
</dbReference>
<proteinExistence type="predicted"/>
<dbReference type="PANTHER" id="PTHR47691">
    <property type="entry name" value="REGULATOR-RELATED"/>
    <property type="match status" value="1"/>
</dbReference>
<dbReference type="AlphaFoldDB" id="A0A286DWA6"/>
<dbReference type="InterPro" id="IPR027417">
    <property type="entry name" value="P-loop_NTPase"/>
</dbReference>
<dbReference type="Pfam" id="PF13424">
    <property type="entry name" value="TPR_12"/>
    <property type="match status" value="1"/>
</dbReference>
<dbReference type="SUPFAM" id="SSF48452">
    <property type="entry name" value="TPR-like"/>
    <property type="match status" value="2"/>
</dbReference>
<dbReference type="Proteomes" id="UP000219072">
    <property type="component" value="Unassembled WGS sequence"/>
</dbReference>
<gene>
    <name evidence="1" type="ORF">SAMN06297387_108122</name>
</gene>
<name>A0A286DWA6_9ACTN</name>
<accession>A0A286DWA6</accession>
<dbReference type="SUPFAM" id="SSF52540">
    <property type="entry name" value="P-loop containing nucleoside triphosphate hydrolases"/>
    <property type="match status" value="1"/>
</dbReference>
<dbReference type="OrthoDB" id="3349744at2"/>
<dbReference type="EMBL" id="OCNE01000008">
    <property type="protein sequence ID" value="SOD62959.1"/>
    <property type="molecule type" value="Genomic_DNA"/>
</dbReference>
<organism evidence="1 2">
    <name type="scientific">Streptomyces zhaozhouensis</name>
    <dbReference type="NCBI Taxonomy" id="1300267"/>
    <lineage>
        <taxon>Bacteria</taxon>
        <taxon>Bacillati</taxon>
        <taxon>Actinomycetota</taxon>
        <taxon>Actinomycetes</taxon>
        <taxon>Kitasatosporales</taxon>
        <taxon>Streptomycetaceae</taxon>
        <taxon>Streptomyces</taxon>
    </lineage>
</organism>
<protein>
    <submittedName>
        <fullName evidence="1">NB-ARC domain-containing protein</fullName>
    </submittedName>
</protein>
<dbReference type="RefSeq" id="WP_097231452.1">
    <property type="nucleotide sequence ID" value="NZ_OCNE01000008.1"/>
</dbReference>
<evidence type="ECO:0000313" key="2">
    <source>
        <dbReference type="Proteomes" id="UP000219072"/>
    </source>
</evidence>
<keyword evidence="2" id="KW-1185">Reference proteome</keyword>
<dbReference type="SMART" id="SM00028">
    <property type="entry name" value="TPR"/>
    <property type="match status" value="6"/>
</dbReference>
<dbReference type="Gene3D" id="3.40.50.300">
    <property type="entry name" value="P-loop containing nucleotide triphosphate hydrolases"/>
    <property type="match status" value="1"/>
</dbReference>
<dbReference type="InterPro" id="IPR019734">
    <property type="entry name" value="TPR_rpt"/>
</dbReference>
<dbReference type="Gene3D" id="1.25.40.10">
    <property type="entry name" value="Tetratricopeptide repeat domain"/>
    <property type="match status" value="2"/>
</dbReference>